<proteinExistence type="inferred from homology"/>
<dbReference type="GO" id="GO:0046982">
    <property type="term" value="F:protein heterodimerization activity"/>
    <property type="evidence" value="ECO:0007669"/>
    <property type="project" value="InterPro"/>
</dbReference>
<dbReference type="GO" id="GO:0000124">
    <property type="term" value="C:SAGA complex"/>
    <property type="evidence" value="ECO:0007669"/>
    <property type="project" value="InterPro"/>
</dbReference>
<dbReference type="CDD" id="cd07981">
    <property type="entry name" value="HFD_TAF12"/>
    <property type="match status" value="1"/>
</dbReference>
<dbReference type="Pfam" id="PF03847">
    <property type="entry name" value="TFIID_20kDa"/>
    <property type="match status" value="1"/>
</dbReference>
<feature type="compositionally biased region" description="Polar residues" evidence="6">
    <location>
        <begin position="429"/>
        <end position="447"/>
    </location>
</feature>
<dbReference type="SUPFAM" id="SSF47113">
    <property type="entry name" value="Histone-fold"/>
    <property type="match status" value="1"/>
</dbReference>
<feature type="compositionally biased region" description="Low complexity" evidence="6">
    <location>
        <begin position="399"/>
        <end position="428"/>
    </location>
</feature>
<dbReference type="InterPro" id="IPR003228">
    <property type="entry name" value="TFIID_TAF12_dom"/>
</dbReference>
<evidence type="ECO:0000256" key="4">
    <source>
        <dbReference type="ARBA" id="ARBA00023163"/>
    </source>
</evidence>
<dbReference type="PANTHER" id="PTHR12264:SF21">
    <property type="entry name" value="TRANSCRIPTION INITIATION FACTOR TFIID SUBUNIT 12"/>
    <property type="match status" value="1"/>
</dbReference>
<feature type="compositionally biased region" description="Low complexity" evidence="6">
    <location>
        <begin position="189"/>
        <end position="198"/>
    </location>
</feature>
<keyword evidence="9" id="KW-1185">Reference proteome</keyword>
<sequence>MNSGGGQDAPGQANSQPIGVVRQPPTMYRPEMMRNIPLLTEEEKKKYEAGLIVLWKTYESSASDSKERAEAQKKIQHFGTILNGKVATRKQAFAQRQAQQGQQGQQGQQQEQQGVPGAQGAQRIQAQQSVGQQGMGQPGQQPPGQRPIAQQPQSQPSQGAQNAQKPQTAHVGPSQPSMAGSVGAGAGIGAPATPTTSGMPTNNMAAVAPKMQEKYLLLAQELNIPAPANVADKAKWVSDLRTKFAQALMQMEAARVALNKIEAQVKEREKKGMPLTEEDKKMLKDRKDHHIIQFNNAKAWVDQVRNSQQKTPQNAAPSPANVAGAVGNQVNQARPQQQQVPNPINAPAAKAQAPPSAGLPNNSMQNPTAAVNAAFEVAKNQQIAATRVQGVNGGGGIQAGLQGTQTVHQPQAPSAAPPTASLHAHPAPISQNPLSQSATGHQQQQPSIKIEPGTQPRPVPAPINPAIATNVAGIPSAGTPTQNSALRIQTPQSAHTPTGTGPPPGPPRAFSHADAVFAASQNRTGSTAGPISSGTPASAQGVMGTAPQQQPQGHLHAHPTQQSTPASVVSAKLPIPKTLPERAMQPPTPVGPTGGIGNGRPTYSGGSGIAGGVMSQPALAKTPAYILEGEGERVLNKKKLDELVRQVCGGTAEGQEGNLLAPEVEESVLNLADAFMDSVIHQACRNAKERGSKVLEIRDIQLVLERTYNIRIPGYSSEELRTVRKVQPNAQWITKMSAVQAAKVMPGKGDL</sequence>
<feature type="region of interest" description="Disordered" evidence="6">
    <location>
        <begin position="92"/>
        <end position="203"/>
    </location>
</feature>
<dbReference type="InterPro" id="IPR009072">
    <property type="entry name" value="Histone-fold"/>
</dbReference>
<accession>A0AAN6YLH2</accession>
<feature type="region of interest" description="Disordered" evidence="6">
    <location>
        <begin position="330"/>
        <end position="365"/>
    </location>
</feature>
<evidence type="ECO:0000256" key="3">
    <source>
        <dbReference type="ARBA" id="ARBA00023015"/>
    </source>
</evidence>
<comment type="subcellular location">
    <subcellularLocation>
        <location evidence="1">Nucleus</location>
    </subcellularLocation>
</comment>
<reference evidence="8" key="2">
    <citation type="submission" date="2023-05" db="EMBL/GenBank/DDBJ databases">
        <authorList>
            <consortium name="Lawrence Berkeley National Laboratory"/>
            <person name="Steindorff A."/>
            <person name="Hensen N."/>
            <person name="Bonometti L."/>
            <person name="Westerberg I."/>
            <person name="Brannstrom I.O."/>
            <person name="Guillou S."/>
            <person name="Cros-Aarteil S."/>
            <person name="Calhoun S."/>
            <person name="Haridas S."/>
            <person name="Kuo A."/>
            <person name="Mondo S."/>
            <person name="Pangilinan J."/>
            <person name="Riley R."/>
            <person name="Labutti K."/>
            <person name="Andreopoulos B."/>
            <person name="Lipzen A."/>
            <person name="Chen C."/>
            <person name="Yanf M."/>
            <person name="Daum C."/>
            <person name="Ng V."/>
            <person name="Clum A."/>
            <person name="Ohm R."/>
            <person name="Martin F."/>
            <person name="Silar P."/>
            <person name="Natvig D."/>
            <person name="Lalanne C."/>
            <person name="Gautier V."/>
            <person name="Ament-Velasquez S.L."/>
            <person name="Kruys A."/>
            <person name="Hutchinson M.I."/>
            <person name="Powell A.J."/>
            <person name="Barry K."/>
            <person name="Miller A.N."/>
            <person name="Grigoriev I.V."/>
            <person name="Debuchy R."/>
            <person name="Gladieux P."/>
            <person name="Thoren M.H."/>
            <person name="Johannesson H."/>
        </authorList>
    </citation>
    <scope>NUCLEOTIDE SEQUENCE</scope>
    <source>
        <strain evidence="8">PSN293</strain>
    </source>
</reference>
<keyword evidence="5" id="KW-0539">Nucleus</keyword>
<feature type="compositionally biased region" description="Low complexity" evidence="6">
    <location>
        <begin position="330"/>
        <end position="356"/>
    </location>
</feature>
<comment type="caution">
    <text evidence="8">The sequence shown here is derived from an EMBL/GenBank/DDBJ whole genome shotgun (WGS) entry which is preliminary data.</text>
</comment>
<dbReference type="FunFam" id="1.10.20.10:FF:000037">
    <property type="entry name" value="Transcription initiation factor TFIID subunit 12"/>
    <property type="match status" value="1"/>
</dbReference>
<dbReference type="PANTHER" id="PTHR12264">
    <property type="entry name" value="TRANSCRIPTION INITIATION FACTOR TFIID SUBUNIT 12"/>
    <property type="match status" value="1"/>
</dbReference>
<dbReference type="EMBL" id="MU858053">
    <property type="protein sequence ID" value="KAK4218397.1"/>
    <property type="molecule type" value="Genomic_DNA"/>
</dbReference>
<gene>
    <name evidence="8" type="ORF">QBC37DRAFT_199562</name>
</gene>
<keyword evidence="4" id="KW-0804">Transcription</keyword>
<feature type="domain" description="Transcription initiation factor TFIID subunit 12" evidence="7">
    <location>
        <begin position="637"/>
        <end position="710"/>
    </location>
</feature>
<feature type="region of interest" description="Disordered" evidence="6">
    <location>
        <begin position="1"/>
        <end position="26"/>
    </location>
</feature>
<organism evidence="8 9">
    <name type="scientific">Rhypophila decipiens</name>
    <dbReference type="NCBI Taxonomy" id="261697"/>
    <lineage>
        <taxon>Eukaryota</taxon>
        <taxon>Fungi</taxon>
        <taxon>Dikarya</taxon>
        <taxon>Ascomycota</taxon>
        <taxon>Pezizomycotina</taxon>
        <taxon>Sordariomycetes</taxon>
        <taxon>Sordariomycetidae</taxon>
        <taxon>Sordariales</taxon>
        <taxon>Naviculisporaceae</taxon>
        <taxon>Rhypophila</taxon>
    </lineage>
</organism>
<evidence type="ECO:0000256" key="5">
    <source>
        <dbReference type="ARBA" id="ARBA00023242"/>
    </source>
</evidence>
<dbReference type="InterPro" id="IPR037794">
    <property type="entry name" value="TAF12"/>
</dbReference>
<dbReference type="GO" id="GO:0051123">
    <property type="term" value="P:RNA polymerase II preinitiation complex assembly"/>
    <property type="evidence" value="ECO:0007669"/>
    <property type="project" value="TreeGrafter"/>
</dbReference>
<feature type="compositionally biased region" description="Low complexity" evidence="6">
    <location>
        <begin position="146"/>
        <end position="164"/>
    </location>
</feature>
<reference evidence="8" key="1">
    <citation type="journal article" date="2023" name="Mol. Phylogenet. Evol.">
        <title>Genome-scale phylogeny and comparative genomics of the fungal order Sordariales.</title>
        <authorList>
            <person name="Hensen N."/>
            <person name="Bonometti L."/>
            <person name="Westerberg I."/>
            <person name="Brannstrom I.O."/>
            <person name="Guillou S."/>
            <person name="Cros-Aarteil S."/>
            <person name="Calhoun S."/>
            <person name="Haridas S."/>
            <person name="Kuo A."/>
            <person name="Mondo S."/>
            <person name="Pangilinan J."/>
            <person name="Riley R."/>
            <person name="LaButti K."/>
            <person name="Andreopoulos B."/>
            <person name="Lipzen A."/>
            <person name="Chen C."/>
            <person name="Yan M."/>
            <person name="Daum C."/>
            <person name="Ng V."/>
            <person name="Clum A."/>
            <person name="Steindorff A."/>
            <person name="Ohm R.A."/>
            <person name="Martin F."/>
            <person name="Silar P."/>
            <person name="Natvig D.O."/>
            <person name="Lalanne C."/>
            <person name="Gautier V."/>
            <person name="Ament-Velasquez S.L."/>
            <person name="Kruys A."/>
            <person name="Hutchinson M.I."/>
            <person name="Powell A.J."/>
            <person name="Barry K."/>
            <person name="Miller A.N."/>
            <person name="Grigoriev I.V."/>
            <person name="Debuchy R."/>
            <person name="Gladieux P."/>
            <person name="Hiltunen Thoren M."/>
            <person name="Johannesson H."/>
        </authorList>
    </citation>
    <scope>NUCLEOTIDE SEQUENCE</scope>
    <source>
        <strain evidence="8">PSN293</strain>
    </source>
</reference>
<evidence type="ECO:0000256" key="2">
    <source>
        <dbReference type="ARBA" id="ARBA00007530"/>
    </source>
</evidence>
<dbReference type="Proteomes" id="UP001301769">
    <property type="component" value="Unassembled WGS sequence"/>
</dbReference>
<evidence type="ECO:0000313" key="9">
    <source>
        <dbReference type="Proteomes" id="UP001301769"/>
    </source>
</evidence>
<dbReference type="GO" id="GO:0005669">
    <property type="term" value="C:transcription factor TFIID complex"/>
    <property type="evidence" value="ECO:0007669"/>
    <property type="project" value="InterPro"/>
</dbReference>
<feature type="compositionally biased region" description="Polar residues" evidence="6">
    <location>
        <begin position="519"/>
        <end position="538"/>
    </location>
</feature>
<evidence type="ECO:0000259" key="7">
    <source>
        <dbReference type="Pfam" id="PF03847"/>
    </source>
</evidence>
<evidence type="ECO:0000256" key="1">
    <source>
        <dbReference type="ARBA" id="ARBA00004123"/>
    </source>
</evidence>
<comment type="similarity">
    <text evidence="2">Belongs to the TAF12 family.</text>
</comment>
<feature type="compositionally biased region" description="Low complexity" evidence="6">
    <location>
        <begin position="92"/>
        <end position="132"/>
    </location>
</feature>
<keyword evidence="3" id="KW-0805">Transcription regulation</keyword>
<dbReference type="AlphaFoldDB" id="A0AAN6YLH2"/>
<dbReference type="GO" id="GO:0017025">
    <property type="term" value="F:TBP-class protein binding"/>
    <property type="evidence" value="ECO:0007669"/>
    <property type="project" value="TreeGrafter"/>
</dbReference>
<evidence type="ECO:0000313" key="8">
    <source>
        <dbReference type="EMBL" id="KAK4218397.1"/>
    </source>
</evidence>
<feature type="region of interest" description="Disordered" evidence="6">
    <location>
        <begin position="491"/>
        <end position="600"/>
    </location>
</feature>
<name>A0AAN6YLH2_9PEZI</name>
<dbReference type="GO" id="GO:0003677">
    <property type="term" value="F:DNA binding"/>
    <property type="evidence" value="ECO:0007669"/>
    <property type="project" value="TreeGrafter"/>
</dbReference>
<evidence type="ECO:0000256" key="6">
    <source>
        <dbReference type="SAM" id="MobiDB-lite"/>
    </source>
</evidence>
<dbReference type="Gene3D" id="1.10.20.10">
    <property type="entry name" value="Histone, subunit A"/>
    <property type="match status" value="1"/>
</dbReference>
<feature type="region of interest" description="Disordered" evidence="6">
    <location>
        <begin position="396"/>
        <end position="465"/>
    </location>
</feature>
<protein>
    <submittedName>
        <fullName evidence="8">Transcription initiation factor TFIID subunit 12</fullName>
    </submittedName>
</protein>